<dbReference type="EMBL" id="JAATJU010023400">
    <property type="protein sequence ID" value="KAH0507773.1"/>
    <property type="molecule type" value="Genomic_DNA"/>
</dbReference>
<comment type="caution">
    <text evidence="10">The sequence shown here is derived from an EMBL/GenBank/DDBJ whole genome shotgun (WGS) entry which is preliminary data.</text>
</comment>
<dbReference type="Pfam" id="PF11817">
    <property type="entry name" value="Foie-gras_1"/>
    <property type="match status" value="1"/>
</dbReference>
<sequence>MRGAGGWIARDPFMLAGLTADRCRLAVDPPTWDTRLARLQSLQGRNTKVAVVLIQKKAPLPPGEDAIASERAAALCSVCELSGKSLFVLPHTDHLVGYIIRHQFKIAFFSELKQDTQNALKNYRTAYNLVHELRAHETNILEIKTMAGFINYKICRLCFQHNTPLDAIAQFRKHIDLCKKKIGSAELAFEHAAWMSKQFQAFGDLFDEAIKLGLTAIQTQNPGFYYQQAAYYAQERKQHAKALCNHDASVMYPSPDPLETQTGVLDFYGQRPWRQGILSFDLSDPDKEKAGILAIQLKERSVVHSEIVITLLSNAVAQFKKYKCPRMKSHLTHGVLGGLSTLWRAHLPPSLRLLDYVMCDYRSEGWWTLLTSILTTALKCSYLMAQLKDYITYSLELLGRASTLKDDQKSRIEKNLMNVLMNESPDPEPDCDDAAKKTAQKLWADRVSLAGSNVFTIGVQDFVPFVQCKAKFHAPSFHVDVPVQFDVYLKADCPHPIRFSKLCGYNQFCALEEASTASGVLANLTQGKMCLVPGKTRKLSFTFVAKTEDVGKKIEITSVDLVLGSESGRCVVLSWQGGGGDAASAQEALQAARSFKRRPKLPDNEVHWDSIIIQASTMIISRVPNISVHLRHEPPALMNEMYCLVVTVQSHEKSQIRDVKLTAGLKPGQDANLTQKTHVTLHGAELCDESYPALLTDIAVGDLHPGEQLEKTVYVRCGTVGSRMFLVYVSYLINTTVEGKEIICKCHKDETVTIETVFPFDVTVRFVSTKFEHLERVYADIPFLLMTDVLSASPWALTIVSSELQLAPSMTAMDHLESQVDKVVLQTGESASECFCLRCPSAGNVEGGVATGHYIISWKRTSGMDSIPVISTIITLPNVIVENIPLHVNADLPSFGRVRESLPVRYHLQNKTDLVQDVEISVEPSDAFMFSGLKQIRLRILPGTKQEMLYNFYPLMAGYQQLPSLNINLLRFPSFTNQLLRRFIPTSIFVKIEAIGVALDGLRPDLSCVTCWSGDCVCVLSFLEERLMRPVHRLPVRM</sequence>
<name>A0A8J6KRE2_MICOH</name>
<feature type="domain" description="Trafficking protein particle complex subunit 11 C-terminal" evidence="9">
    <location>
        <begin position="908"/>
        <end position="967"/>
    </location>
</feature>
<evidence type="ECO:0000313" key="10">
    <source>
        <dbReference type="EMBL" id="KAH0507773.1"/>
    </source>
</evidence>
<dbReference type="Proteomes" id="UP000710432">
    <property type="component" value="Unassembled WGS sequence"/>
</dbReference>
<dbReference type="Pfam" id="PF12742">
    <property type="entry name" value="Gryzun-like"/>
    <property type="match status" value="1"/>
</dbReference>
<comment type="similarity">
    <text evidence="3">Belongs to the TRAPPC11 family.</text>
</comment>
<reference evidence="10" key="1">
    <citation type="submission" date="2020-03" db="EMBL/GenBank/DDBJ databases">
        <title>Studies in the Genomics of Life Span.</title>
        <authorList>
            <person name="Glass D."/>
        </authorList>
    </citation>
    <scope>NUCLEOTIDE SEQUENCE</scope>
    <source>
        <strain evidence="10">LTLLF</strain>
        <tissue evidence="10">Muscle</tissue>
    </source>
</reference>
<evidence type="ECO:0000256" key="5">
    <source>
        <dbReference type="ARBA" id="ARBA00022448"/>
    </source>
</evidence>
<evidence type="ECO:0000313" key="11">
    <source>
        <dbReference type="Proteomes" id="UP000710432"/>
    </source>
</evidence>
<evidence type="ECO:0000256" key="7">
    <source>
        <dbReference type="ARBA" id="ARBA00023034"/>
    </source>
</evidence>
<comment type="function">
    <text evidence="1">Involved in endoplasmic reticulum to Golgi apparatus trafficking at a very early stage.</text>
</comment>
<dbReference type="InterPro" id="IPR021773">
    <property type="entry name" value="TPC11"/>
</dbReference>
<dbReference type="PANTHER" id="PTHR14374:SF0">
    <property type="entry name" value="TRAFFICKING PROTEIN PARTICLE COMPLEX SUBUNIT 11"/>
    <property type="match status" value="1"/>
</dbReference>
<protein>
    <recommendedName>
        <fullName evidence="4">Trafficking protein particle complex subunit 11</fullName>
    </recommendedName>
</protein>
<evidence type="ECO:0000256" key="3">
    <source>
        <dbReference type="ARBA" id="ARBA00007051"/>
    </source>
</evidence>
<accession>A0A8J6KRE2</accession>
<dbReference type="GO" id="GO:0005794">
    <property type="term" value="C:Golgi apparatus"/>
    <property type="evidence" value="ECO:0007669"/>
    <property type="project" value="UniProtKB-SubCell"/>
</dbReference>
<evidence type="ECO:0000259" key="8">
    <source>
        <dbReference type="Pfam" id="PF11817"/>
    </source>
</evidence>
<proteinExistence type="inferred from homology"/>
<dbReference type="PANTHER" id="PTHR14374">
    <property type="entry name" value="FOIE GRAS"/>
    <property type="match status" value="1"/>
</dbReference>
<evidence type="ECO:0000256" key="6">
    <source>
        <dbReference type="ARBA" id="ARBA00022892"/>
    </source>
</evidence>
<evidence type="ECO:0000256" key="2">
    <source>
        <dbReference type="ARBA" id="ARBA00004222"/>
    </source>
</evidence>
<dbReference type="GO" id="GO:0016192">
    <property type="term" value="P:vesicle-mediated transport"/>
    <property type="evidence" value="ECO:0007669"/>
    <property type="project" value="UniProtKB-KW"/>
</dbReference>
<feature type="domain" description="Trafficking protein particle complex subunit 11" evidence="8">
    <location>
        <begin position="139"/>
        <end position="399"/>
    </location>
</feature>
<dbReference type="AlphaFoldDB" id="A0A8J6KRE2"/>
<keyword evidence="5" id="KW-0813">Transport</keyword>
<organism evidence="10 11">
    <name type="scientific">Microtus ochrogaster</name>
    <name type="common">Prairie vole</name>
    <dbReference type="NCBI Taxonomy" id="79684"/>
    <lineage>
        <taxon>Eukaryota</taxon>
        <taxon>Metazoa</taxon>
        <taxon>Chordata</taxon>
        <taxon>Craniata</taxon>
        <taxon>Vertebrata</taxon>
        <taxon>Euteleostomi</taxon>
        <taxon>Mammalia</taxon>
        <taxon>Eutheria</taxon>
        <taxon>Euarchontoglires</taxon>
        <taxon>Glires</taxon>
        <taxon>Rodentia</taxon>
        <taxon>Myomorpha</taxon>
        <taxon>Muroidea</taxon>
        <taxon>Cricetidae</taxon>
        <taxon>Arvicolinae</taxon>
        <taxon>Microtus</taxon>
    </lineage>
</organism>
<evidence type="ECO:0000256" key="1">
    <source>
        <dbReference type="ARBA" id="ARBA00001995"/>
    </source>
</evidence>
<gene>
    <name evidence="10" type="ORF">LTLLF_166915</name>
</gene>
<keyword evidence="7" id="KW-0333">Golgi apparatus</keyword>
<evidence type="ECO:0000256" key="4">
    <source>
        <dbReference type="ARBA" id="ARBA00021520"/>
    </source>
</evidence>
<comment type="subcellular location">
    <subcellularLocation>
        <location evidence="2">Golgi apparatus</location>
        <location evidence="2">cis-Golgi network</location>
    </subcellularLocation>
</comment>
<evidence type="ECO:0000259" key="9">
    <source>
        <dbReference type="Pfam" id="PF12742"/>
    </source>
</evidence>
<keyword evidence="6" id="KW-0931">ER-Golgi transport</keyword>
<dbReference type="InterPro" id="IPR025876">
    <property type="entry name" value="TRAPPC11_C"/>
</dbReference>